<dbReference type="EMBL" id="OU503049">
    <property type="protein sequence ID" value="CAI9776005.1"/>
    <property type="molecule type" value="Genomic_DNA"/>
</dbReference>
<dbReference type="AlphaFoldDB" id="A0AAD2E5X5"/>
<sequence length="135" mass="15714">MFNSYADFKIITSMEIDAREGVGCAMWRIAMSHHYTWGTFRDKTYTTRVENGARKFQFIFEEGTESWRIWQSVRGFSFKLPCLTLSVKALFLVGNFPEDSNIRAWNLYQVWAAEGFLPMDSKQIVEAESIMDIAE</sequence>
<gene>
    <name evidence="1" type="ORF">FPE_LOCUS23435</name>
</gene>
<proteinExistence type="predicted"/>
<evidence type="ECO:0000313" key="1">
    <source>
        <dbReference type="EMBL" id="CAI9776005.1"/>
    </source>
</evidence>
<dbReference type="Proteomes" id="UP000834106">
    <property type="component" value="Chromosome 14"/>
</dbReference>
<organism evidence="1 2">
    <name type="scientific">Fraxinus pennsylvanica</name>
    <dbReference type="NCBI Taxonomy" id="56036"/>
    <lineage>
        <taxon>Eukaryota</taxon>
        <taxon>Viridiplantae</taxon>
        <taxon>Streptophyta</taxon>
        <taxon>Embryophyta</taxon>
        <taxon>Tracheophyta</taxon>
        <taxon>Spermatophyta</taxon>
        <taxon>Magnoliopsida</taxon>
        <taxon>eudicotyledons</taxon>
        <taxon>Gunneridae</taxon>
        <taxon>Pentapetalae</taxon>
        <taxon>asterids</taxon>
        <taxon>lamiids</taxon>
        <taxon>Lamiales</taxon>
        <taxon>Oleaceae</taxon>
        <taxon>Oleeae</taxon>
        <taxon>Fraxinus</taxon>
    </lineage>
</organism>
<protein>
    <submittedName>
        <fullName evidence="1">Uncharacterized protein</fullName>
    </submittedName>
</protein>
<accession>A0AAD2E5X5</accession>
<keyword evidence="2" id="KW-1185">Reference proteome</keyword>
<name>A0AAD2E5X5_9LAMI</name>
<reference evidence="1" key="1">
    <citation type="submission" date="2023-05" db="EMBL/GenBank/DDBJ databases">
        <authorList>
            <person name="Huff M."/>
        </authorList>
    </citation>
    <scope>NUCLEOTIDE SEQUENCE</scope>
</reference>
<evidence type="ECO:0000313" key="2">
    <source>
        <dbReference type="Proteomes" id="UP000834106"/>
    </source>
</evidence>